<dbReference type="Gene3D" id="1.10.30.10">
    <property type="entry name" value="High mobility group box domain"/>
    <property type="match status" value="1"/>
</dbReference>
<comment type="caution">
    <text evidence="4">The sequence shown here is derived from an EMBL/GenBank/DDBJ whole genome shotgun (WGS) entry which is preliminary data.</text>
</comment>
<evidence type="ECO:0000259" key="3">
    <source>
        <dbReference type="PROSITE" id="PS50118"/>
    </source>
</evidence>
<feature type="region of interest" description="Disordered" evidence="2">
    <location>
        <begin position="108"/>
        <end position="157"/>
    </location>
</feature>
<dbReference type="EMBL" id="CAJZBQ010000035">
    <property type="protein sequence ID" value="CAG9324138.1"/>
    <property type="molecule type" value="Genomic_DNA"/>
</dbReference>
<evidence type="ECO:0000313" key="5">
    <source>
        <dbReference type="Proteomes" id="UP001162131"/>
    </source>
</evidence>
<dbReference type="SUPFAM" id="SSF47095">
    <property type="entry name" value="HMG-box"/>
    <property type="match status" value="1"/>
</dbReference>
<reference evidence="4" key="1">
    <citation type="submission" date="2021-09" db="EMBL/GenBank/DDBJ databases">
        <authorList>
            <consortium name="AG Swart"/>
            <person name="Singh M."/>
            <person name="Singh A."/>
            <person name="Seah K."/>
            <person name="Emmerich C."/>
        </authorList>
    </citation>
    <scope>NUCLEOTIDE SEQUENCE</scope>
    <source>
        <strain evidence="4">ATCC30299</strain>
    </source>
</reference>
<gene>
    <name evidence="4" type="ORF">BSTOLATCC_MIC35159</name>
</gene>
<evidence type="ECO:0000313" key="4">
    <source>
        <dbReference type="EMBL" id="CAG9324138.1"/>
    </source>
</evidence>
<feature type="compositionally biased region" description="Basic and acidic residues" evidence="2">
    <location>
        <begin position="141"/>
        <end position="157"/>
    </location>
</feature>
<name>A0AAU9JEG9_9CILI</name>
<dbReference type="SMART" id="SM00398">
    <property type="entry name" value="HMG"/>
    <property type="match status" value="1"/>
</dbReference>
<organism evidence="4 5">
    <name type="scientific">Blepharisma stoltei</name>
    <dbReference type="NCBI Taxonomy" id="1481888"/>
    <lineage>
        <taxon>Eukaryota</taxon>
        <taxon>Sar</taxon>
        <taxon>Alveolata</taxon>
        <taxon>Ciliophora</taxon>
        <taxon>Postciliodesmatophora</taxon>
        <taxon>Heterotrichea</taxon>
        <taxon>Heterotrichida</taxon>
        <taxon>Blepharismidae</taxon>
        <taxon>Blepharisma</taxon>
    </lineage>
</organism>
<dbReference type="PROSITE" id="PS50118">
    <property type="entry name" value="HMG_BOX_2"/>
    <property type="match status" value="1"/>
</dbReference>
<feature type="DNA-binding region" description="HMG box" evidence="1">
    <location>
        <begin position="24"/>
        <end position="92"/>
    </location>
</feature>
<dbReference type="GO" id="GO:0005634">
    <property type="term" value="C:nucleus"/>
    <property type="evidence" value="ECO:0007669"/>
    <property type="project" value="UniProtKB-UniRule"/>
</dbReference>
<keyword evidence="5" id="KW-1185">Reference proteome</keyword>
<dbReference type="InterPro" id="IPR009071">
    <property type="entry name" value="HMG_box_dom"/>
</dbReference>
<dbReference type="Pfam" id="PF00505">
    <property type="entry name" value="HMG_box"/>
    <property type="match status" value="1"/>
</dbReference>
<accession>A0AAU9JEG9</accession>
<dbReference type="InterPro" id="IPR036910">
    <property type="entry name" value="HMG_box_dom_sf"/>
</dbReference>
<keyword evidence="1" id="KW-0539">Nucleus</keyword>
<dbReference type="GO" id="GO:0003677">
    <property type="term" value="F:DNA binding"/>
    <property type="evidence" value="ECO:0007669"/>
    <property type="project" value="UniProtKB-UniRule"/>
</dbReference>
<feature type="domain" description="HMG box" evidence="3">
    <location>
        <begin position="24"/>
        <end position="92"/>
    </location>
</feature>
<dbReference type="AlphaFoldDB" id="A0AAU9JEG9"/>
<keyword evidence="1" id="KW-0238">DNA-binding</keyword>
<proteinExistence type="predicted"/>
<dbReference type="Proteomes" id="UP001162131">
    <property type="component" value="Unassembled WGS sequence"/>
</dbReference>
<protein>
    <recommendedName>
        <fullName evidence="3">HMG box domain-containing protein</fullName>
    </recommendedName>
</protein>
<evidence type="ECO:0000256" key="2">
    <source>
        <dbReference type="SAM" id="MobiDB-lite"/>
    </source>
</evidence>
<sequence length="243" mass="28423">MKKRRKRSIPSDCIYDKQENKLYPRKPLSSYQFFIEDLKTQPIEDGKKLTLKQLSQIGKKRWKEFSEEEKSCFEKQHENDTKRYKSQLAELERDGYFTLSCGAKSNDSAYIDDGEETKNNKKRSKTPVENPERKRNVKVPSKTEETKDEKPKEKIKSEDNAASKKVFVYLCGSWGYKRNSERVAKSLINNLDLKSDQVIVQSRKSREIDVQVQIGSEKNDVYHKSSTYLTLTDLIEAVKPYFP</sequence>
<evidence type="ECO:0000256" key="1">
    <source>
        <dbReference type="PROSITE-ProRule" id="PRU00267"/>
    </source>
</evidence>